<keyword evidence="2" id="KW-0547">Nucleotide-binding</keyword>
<dbReference type="InterPro" id="IPR014001">
    <property type="entry name" value="Helicase_ATP-bd"/>
</dbReference>
<evidence type="ECO:0000313" key="14">
    <source>
        <dbReference type="EMBL" id="ODV84007.1"/>
    </source>
</evidence>
<dbReference type="STRING" id="983967.A0A1E4SX03"/>
<dbReference type="SMART" id="SM00973">
    <property type="entry name" value="Sec63"/>
    <property type="match status" value="1"/>
</dbReference>
<dbReference type="GO" id="GO:0043138">
    <property type="term" value="F:3'-5' DNA helicase activity"/>
    <property type="evidence" value="ECO:0007669"/>
    <property type="project" value="UniProtKB-EC"/>
</dbReference>
<feature type="region of interest" description="Disordered" evidence="11">
    <location>
        <begin position="868"/>
        <end position="889"/>
    </location>
</feature>
<dbReference type="SMART" id="SM00487">
    <property type="entry name" value="DEXDc"/>
    <property type="match status" value="1"/>
</dbReference>
<dbReference type="Proteomes" id="UP000094801">
    <property type="component" value="Unassembled WGS sequence"/>
</dbReference>
<dbReference type="SUPFAM" id="SSF158702">
    <property type="entry name" value="Sec63 N-terminal domain-like"/>
    <property type="match status" value="1"/>
</dbReference>
<dbReference type="AlphaFoldDB" id="A0A1E4SX03"/>
<evidence type="ECO:0000256" key="7">
    <source>
        <dbReference type="ARBA" id="ARBA00023254"/>
    </source>
</evidence>
<name>A0A1E4SX03_9ASCO</name>
<evidence type="ECO:0000256" key="8">
    <source>
        <dbReference type="ARBA" id="ARBA00034617"/>
    </source>
</evidence>
<comment type="catalytic activity">
    <reaction evidence="8">
        <text>Couples ATP hydrolysis with the unwinding of duplex DNA by translocating in the 3'-5' direction.</text>
        <dbReference type="EC" id="5.6.2.4"/>
    </reaction>
</comment>
<evidence type="ECO:0000256" key="4">
    <source>
        <dbReference type="ARBA" id="ARBA00022806"/>
    </source>
</evidence>
<keyword evidence="3" id="KW-0378">Hydrolase</keyword>
<feature type="domain" description="Helicase C-terminal" evidence="13">
    <location>
        <begin position="241"/>
        <end position="429"/>
    </location>
</feature>
<dbReference type="GO" id="GO:0003676">
    <property type="term" value="F:nucleic acid binding"/>
    <property type="evidence" value="ECO:0007669"/>
    <property type="project" value="InterPro"/>
</dbReference>
<dbReference type="SUPFAM" id="SSF46785">
    <property type="entry name" value="Winged helix' DNA-binding domain"/>
    <property type="match status" value="1"/>
</dbReference>
<dbReference type="PANTHER" id="PTHR47835:SF3">
    <property type="entry name" value="HELICASE FOR MEIOSIS 1"/>
    <property type="match status" value="1"/>
</dbReference>
<proteinExistence type="inferred from homology"/>
<protein>
    <recommendedName>
        <fullName evidence="9">DNA 3'-5' helicase</fullName>
        <ecNumber evidence="9">5.6.2.4</ecNumber>
    </recommendedName>
</protein>
<keyword evidence="6" id="KW-0413">Isomerase</keyword>
<keyword evidence="15" id="KW-1185">Reference proteome</keyword>
<feature type="non-terminal residue" evidence="14">
    <location>
        <position position="1"/>
    </location>
</feature>
<evidence type="ECO:0000256" key="5">
    <source>
        <dbReference type="ARBA" id="ARBA00022840"/>
    </source>
</evidence>
<reference evidence="15" key="1">
    <citation type="submission" date="2016-04" db="EMBL/GenBank/DDBJ databases">
        <title>Comparative genomics of biotechnologically important yeasts.</title>
        <authorList>
            <consortium name="DOE Joint Genome Institute"/>
            <person name="Riley R."/>
            <person name="Haridas S."/>
            <person name="Wolfe K.H."/>
            <person name="Lopes M.R."/>
            <person name="Hittinger C.T."/>
            <person name="Goker M."/>
            <person name="Salamov A."/>
            <person name="Wisecaver J."/>
            <person name="Long T.M."/>
            <person name="Aerts A.L."/>
            <person name="Barry K."/>
            <person name="Choi C."/>
            <person name="Clum A."/>
            <person name="Coughlan A.Y."/>
            <person name="Deshpande S."/>
            <person name="Douglass A.P."/>
            <person name="Hanson S.J."/>
            <person name="Klenk H.-P."/>
            <person name="Labutti K."/>
            <person name="Lapidus A."/>
            <person name="Lindquist E."/>
            <person name="Lipzen A."/>
            <person name="Meier-Kolthoff J.P."/>
            <person name="Ohm R.A."/>
            <person name="Otillar R.P."/>
            <person name="Pangilinan J."/>
            <person name="Peng Y."/>
            <person name="Rokas A."/>
            <person name="Rosa C.A."/>
            <person name="Scheuner C."/>
            <person name="Sibirny A.A."/>
            <person name="Slot J.C."/>
            <person name="Stielow J.B."/>
            <person name="Sun H."/>
            <person name="Kurtzman C.P."/>
            <person name="Blackwell M."/>
            <person name="Grigoriev I.V."/>
            <person name="Jeffries T.W."/>
        </authorList>
    </citation>
    <scope>NUCLEOTIDE SEQUENCE [LARGE SCALE GENOMIC DNA]</scope>
    <source>
        <strain evidence="15">NRRL YB-2248</strain>
    </source>
</reference>
<dbReference type="CDD" id="cd18795">
    <property type="entry name" value="SF2_C_Ski2"/>
    <property type="match status" value="1"/>
</dbReference>
<evidence type="ECO:0000256" key="2">
    <source>
        <dbReference type="ARBA" id="ARBA00022741"/>
    </source>
</evidence>
<comment type="similarity">
    <text evidence="1">Belongs to the helicase family. SKI2 subfamily.</text>
</comment>
<dbReference type="InterPro" id="IPR036390">
    <property type="entry name" value="WH_DNA-bd_sf"/>
</dbReference>
<dbReference type="InterPro" id="IPR027417">
    <property type="entry name" value="P-loop_NTPase"/>
</dbReference>
<comment type="catalytic activity">
    <reaction evidence="10">
        <text>ATP + H2O = ADP + phosphate + H(+)</text>
        <dbReference type="Rhea" id="RHEA:13065"/>
        <dbReference type="ChEBI" id="CHEBI:15377"/>
        <dbReference type="ChEBI" id="CHEBI:15378"/>
        <dbReference type="ChEBI" id="CHEBI:30616"/>
        <dbReference type="ChEBI" id="CHEBI:43474"/>
        <dbReference type="ChEBI" id="CHEBI:456216"/>
        <dbReference type="EC" id="5.6.2.4"/>
    </reaction>
</comment>
<dbReference type="InterPro" id="IPR052247">
    <property type="entry name" value="Meiotic_Crossover_Helicase"/>
</dbReference>
<evidence type="ECO:0000259" key="12">
    <source>
        <dbReference type="PROSITE" id="PS51192"/>
    </source>
</evidence>
<dbReference type="EC" id="5.6.2.4" evidence="9"/>
<feature type="non-terminal residue" evidence="14">
    <location>
        <position position="922"/>
    </location>
</feature>
<dbReference type="Pfam" id="PF02889">
    <property type="entry name" value="Sec63"/>
    <property type="match status" value="1"/>
</dbReference>
<accession>A0A1E4SX03</accession>
<dbReference type="PROSITE" id="PS51192">
    <property type="entry name" value="HELICASE_ATP_BIND_1"/>
    <property type="match status" value="1"/>
</dbReference>
<evidence type="ECO:0000256" key="10">
    <source>
        <dbReference type="ARBA" id="ARBA00048988"/>
    </source>
</evidence>
<evidence type="ECO:0000256" key="6">
    <source>
        <dbReference type="ARBA" id="ARBA00023235"/>
    </source>
</evidence>
<dbReference type="Pfam" id="PF00271">
    <property type="entry name" value="Helicase_C"/>
    <property type="match status" value="1"/>
</dbReference>
<evidence type="ECO:0000313" key="15">
    <source>
        <dbReference type="Proteomes" id="UP000094801"/>
    </source>
</evidence>
<evidence type="ECO:0000256" key="1">
    <source>
        <dbReference type="ARBA" id="ARBA00010140"/>
    </source>
</evidence>
<keyword evidence="4" id="KW-0347">Helicase</keyword>
<dbReference type="SMART" id="SM00490">
    <property type="entry name" value="HELICc"/>
    <property type="match status" value="1"/>
</dbReference>
<dbReference type="GO" id="GO:0005524">
    <property type="term" value="F:ATP binding"/>
    <property type="evidence" value="ECO:0007669"/>
    <property type="project" value="UniProtKB-KW"/>
</dbReference>
<dbReference type="Pfam" id="PF23445">
    <property type="entry name" value="WHD_SNRNP200"/>
    <property type="match status" value="1"/>
</dbReference>
<dbReference type="InterPro" id="IPR057842">
    <property type="entry name" value="WH_MER3"/>
</dbReference>
<dbReference type="EMBL" id="KV453859">
    <property type="protein sequence ID" value="ODV84007.1"/>
    <property type="molecule type" value="Genomic_DNA"/>
</dbReference>
<dbReference type="GO" id="GO:0016787">
    <property type="term" value="F:hydrolase activity"/>
    <property type="evidence" value="ECO:0007669"/>
    <property type="project" value="UniProtKB-KW"/>
</dbReference>
<dbReference type="OrthoDB" id="5575at2759"/>
<dbReference type="Gene3D" id="1.10.10.10">
    <property type="entry name" value="Winged helix-like DNA-binding domain superfamily/Winged helix DNA-binding domain"/>
    <property type="match status" value="1"/>
</dbReference>
<dbReference type="Gene3D" id="1.10.3380.10">
    <property type="entry name" value="Sec63 N-terminal domain-like domain"/>
    <property type="match status" value="1"/>
</dbReference>
<dbReference type="Gene3D" id="3.40.50.300">
    <property type="entry name" value="P-loop containing nucleotide triphosphate hydrolases"/>
    <property type="match status" value="2"/>
</dbReference>
<dbReference type="SUPFAM" id="SSF52540">
    <property type="entry name" value="P-loop containing nucleoside triphosphate hydrolases"/>
    <property type="match status" value="1"/>
</dbReference>
<dbReference type="Pfam" id="PF00270">
    <property type="entry name" value="DEAD"/>
    <property type="match status" value="1"/>
</dbReference>
<dbReference type="InterPro" id="IPR004179">
    <property type="entry name" value="Sec63-dom"/>
</dbReference>
<feature type="domain" description="Helicase ATP-binding" evidence="12">
    <location>
        <begin position="23"/>
        <end position="202"/>
    </location>
</feature>
<dbReference type="PROSITE" id="PS51194">
    <property type="entry name" value="HELICASE_CTER"/>
    <property type="match status" value="1"/>
</dbReference>
<evidence type="ECO:0000256" key="3">
    <source>
        <dbReference type="ARBA" id="ARBA00022801"/>
    </source>
</evidence>
<organism evidence="14 15">
    <name type="scientific">[Candida] arabinofermentans NRRL YB-2248</name>
    <dbReference type="NCBI Taxonomy" id="983967"/>
    <lineage>
        <taxon>Eukaryota</taxon>
        <taxon>Fungi</taxon>
        <taxon>Dikarya</taxon>
        <taxon>Ascomycota</taxon>
        <taxon>Saccharomycotina</taxon>
        <taxon>Pichiomycetes</taxon>
        <taxon>Pichiales</taxon>
        <taxon>Pichiaceae</taxon>
        <taxon>Ogataea</taxon>
        <taxon>Ogataea/Candida clade</taxon>
    </lineage>
</organism>
<dbReference type="FunFam" id="1.10.3380.10:FF:000012">
    <property type="entry name" value="DEAD/DEAH box DNA helicase"/>
    <property type="match status" value="1"/>
</dbReference>
<dbReference type="InterPro" id="IPR036388">
    <property type="entry name" value="WH-like_DNA-bd_sf"/>
</dbReference>
<gene>
    <name evidence="14" type="ORF">CANARDRAFT_190594</name>
</gene>
<dbReference type="GO" id="GO:0051321">
    <property type="term" value="P:meiotic cell cycle"/>
    <property type="evidence" value="ECO:0007669"/>
    <property type="project" value="UniProtKB-KW"/>
</dbReference>
<evidence type="ECO:0000256" key="11">
    <source>
        <dbReference type="SAM" id="MobiDB-lite"/>
    </source>
</evidence>
<evidence type="ECO:0000256" key="9">
    <source>
        <dbReference type="ARBA" id="ARBA00034808"/>
    </source>
</evidence>
<dbReference type="InterPro" id="IPR001650">
    <property type="entry name" value="Helicase_C-like"/>
</dbReference>
<sequence>LPERYRSIFNFDRFNLMQSKSFSDLFNSNNNCVISSPTGSGKTVLFELAIIKLLIAKSQNESIYGNSKILYMAPTKALCTERYNDWCLKFQSLNCTIGLLTSDTGVLETERVKKSDLIICTPEKWDVLTRRWFDYTKLFDLVRLLLIDEIHTLRENRGTALEVVVTRMKTMGSNLRTIALSATVPNIEDISRWLTNKSSTAATTLIYGEEYRAVQLEKTVYGYRNAAISNEYQFDTYLNSKLVEVLSMHSKGKPVMIFCPTRNSCISSAKFLSDHTGSIFGYGHNGGKVKIHSNIKNKELIGLINNGVCYHHAGLGYSERNAIEDSFKDGKIKVLCSTSTLAVGVNLPAYLVVIKGTKAWTSGTFSEYSELDVLQMMGRAGRPQFETEGACVILTDGTMKNHYENLVKGLEKLESSLHKGIYEHITAEIALKTITSSETAFEWLRSTFFYQRYLRNPTAYPIINVKAGNHFDPEIKLSVFINVIIEELIQEKMVSLIDTSYECSNYGTAMAKNYVLFETMKSLVKQQDKMSLGDVLSLLSNSQEFKEVRLKHTEKKLYKEINSSPLILFPNKVDKNSDKISLLIQYELGGLEFPIYNGAVKLHASMLSDKMIVFRNAPRILKALIDIQIFKKDSKSLLSTLQLFRCISGKCWETSCMVLRQLEGVGLAYVRKFVNRNVCNLQDVSSLSREKIEYYLGLKPGSGTKFMNSIKKLPKFTLCCKLLSSSVTPSKRLKVDFQIEIGLTNEDDVGQFFNGSHSFINVIAENSSCNQLLDFRRMPLKKLGSLKTYHLSAELGSVKDLIDVHINCDELAGVGKSTRLDLTSVPSAVLLLIPNEKEESEFEFSDDDDEIDELLRRKPNEIVNIDEEEKEEPLHQHQHQQQQIEETSFARNHEIRPDGKFECNHKCRFKEKCRHICCKEGI</sequence>
<dbReference type="InterPro" id="IPR011545">
    <property type="entry name" value="DEAD/DEAH_box_helicase_dom"/>
</dbReference>
<dbReference type="PANTHER" id="PTHR47835">
    <property type="entry name" value="HFM1, ATP DEPENDENT DNA HELICASE HOMOLOG"/>
    <property type="match status" value="1"/>
</dbReference>
<keyword evidence="5" id="KW-0067">ATP-binding</keyword>
<keyword evidence="7" id="KW-0469">Meiosis</keyword>
<evidence type="ECO:0000259" key="13">
    <source>
        <dbReference type="PROSITE" id="PS51194"/>
    </source>
</evidence>